<evidence type="ECO:0000313" key="1">
    <source>
        <dbReference type="EMBL" id="NOU67493.1"/>
    </source>
</evidence>
<dbReference type="InterPro" id="IPR028228">
    <property type="entry name" value="Imm53"/>
</dbReference>
<dbReference type="Pfam" id="PF15580">
    <property type="entry name" value="Imm53"/>
    <property type="match status" value="1"/>
</dbReference>
<organism evidence="1 2">
    <name type="scientific">Paenibacillus plantarum</name>
    <dbReference type="NCBI Taxonomy" id="2654975"/>
    <lineage>
        <taxon>Bacteria</taxon>
        <taxon>Bacillati</taxon>
        <taxon>Bacillota</taxon>
        <taxon>Bacilli</taxon>
        <taxon>Bacillales</taxon>
        <taxon>Paenibacillaceae</taxon>
        <taxon>Paenibacillus</taxon>
    </lineage>
</organism>
<dbReference type="Proteomes" id="UP000653578">
    <property type="component" value="Unassembled WGS sequence"/>
</dbReference>
<dbReference type="RefSeq" id="WP_171634346.1">
    <property type="nucleotide sequence ID" value="NZ_WHNY01000067.1"/>
</dbReference>
<sequence length="86" mass="10269">MQQWFYEQCDGDWENMQQIKIDTVDNPGWFIKIDLVETSLENKTFNHIQIERTETDWLICRVENYSFMGSGGVFNLDSRKWAISVK</sequence>
<dbReference type="EMBL" id="WHNY01000067">
    <property type="protein sequence ID" value="NOU67493.1"/>
    <property type="molecule type" value="Genomic_DNA"/>
</dbReference>
<keyword evidence="2" id="KW-1185">Reference proteome</keyword>
<accession>A0ABX1XHW9</accession>
<gene>
    <name evidence="1" type="ORF">GC096_25955</name>
</gene>
<protein>
    <submittedName>
        <fullName evidence="1">Rhodanese-related sulfurtransferase</fullName>
    </submittedName>
</protein>
<evidence type="ECO:0000313" key="2">
    <source>
        <dbReference type="Proteomes" id="UP000653578"/>
    </source>
</evidence>
<proteinExistence type="predicted"/>
<comment type="caution">
    <text evidence="1">The sequence shown here is derived from an EMBL/GenBank/DDBJ whole genome shotgun (WGS) entry which is preliminary data.</text>
</comment>
<name>A0ABX1XHW9_9BACL</name>
<reference evidence="1 2" key="1">
    <citation type="submission" date="2019-10" db="EMBL/GenBank/DDBJ databases">
        <title>Description of Paenibacillus humi sp. nov.</title>
        <authorList>
            <person name="Carlier A."/>
            <person name="Qi S."/>
        </authorList>
    </citation>
    <scope>NUCLEOTIDE SEQUENCE [LARGE SCALE GENOMIC DNA]</scope>
    <source>
        <strain evidence="1 2">LMG 31461</strain>
    </source>
</reference>